<keyword evidence="3 6" id="KW-1133">Transmembrane helix</keyword>
<dbReference type="GO" id="GO:0046872">
    <property type="term" value="F:metal ion binding"/>
    <property type="evidence" value="ECO:0007669"/>
    <property type="project" value="UniProtKB-KW"/>
</dbReference>
<dbReference type="KEGG" id="rpm:RSPPHO_02027"/>
<dbReference type="Pfam" id="PF03006">
    <property type="entry name" value="HlyIII"/>
    <property type="match status" value="1"/>
</dbReference>
<dbReference type="Proteomes" id="UP000033220">
    <property type="component" value="Chromosome DSM 122"/>
</dbReference>
<evidence type="ECO:0000313" key="7">
    <source>
        <dbReference type="EMBL" id="CCG08653.1"/>
    </source>
</evidence>
<comment type="subcellular location">
    <subcellularLocation>
        <location evidence="1">Membrane</location>
        <topology evidence="1">Multi-pass membrane protein</topology>
    </subcellularLocation>
</comment>
<dbReference type="InterPro" id="IPR004254">
    <property type="entry name" value="AdipoR/HlyIII-related"/>
</dbReference>
<evidence type="ECO:0000256" key="3">
    <source>
        <dbReference type="ARBA" id="ARBA00022989"/>
    </source>
</evidence>
<dbReference type="EMBL" id="HE663493">
    <property type="protein sequence ID" value="CCG08653.1"/>
    <property type="molecule type" value="Genomic_DNA"/>
</dbReference>
<dbReference type="AlphaFoldDB" id="H6SKY8"/>
<dbReference type="PANTHER" id="PTHR20855">
    <property type="entry name" value="ADIPOR/PROGESTIN RECEPTOR-RELATED"/>
    <property type="match status" value="1"/>
</dbReference>
<name>H6SKY8_PARPM</name>
<keyword evidence="5" id="KW-0862">Zinc</keyword>
<feature type="transmembrane region" description="Helical" evidence="6">
    <location>
        <begin position="12"/>
        <end position="36"/>
    </location>
</feature>
<accession>H6SKY8</accession>
<feature type="transmembrane region" description="Helical" evidence="6">
    <location>
        <begin position="104"/>
        <end position="124"/>
    </location>
</feature>
<dbReference type="RefSeq" id="WP_014415287.1">
    <property type="nucleotide sequence ID" value="NC_017059.1"/>
</dbReference>
<protein>
    <submittedName>
        <fullName evidence="7">Hly-III related proteins</fullName>
    </submittedName>
</protein>
<evidence type="ECO:0000256" key="5">
    <source>
        <dbReference type="PIRSR" id="PIRSR604254-1"/>
    </source>
</evidence>
<feature type="transmembrane region" description="Helical" evidence="6">
    <location>
        <begin position="188"/>
        <end position="210"/>
    </location>
</feature>
<dbReference type="OrthoDB" id="9813689at2"/>
<feature type="binding site" evidence="5">
    <location>
        <position position="191"/>
    </location>
    <ligand>
        <name>Zn(2+)</name>
        <dbReference type="ChEBI" id="CHEBI:29105"/>
    </ligand>
</feature>
<evidence type="ECO:0000256" key="1">
    <source>
        <dbReference type="ARBA" id="ARBA00004141"/>
    </source>
</evidence>
<evidence type="ECO:0000256" key="4">
    <source>
        <dbReference type="ARBA" id="ARBA00023136"/>
    </source>
</evidence>
<evidence type="ECO:0000256" key="2">
    <source>
        <dbReference type="ARBA" id="ARBA00022692"/>
    </source>
</evidence>
<dbReference type="STRING" id="1150469.RSPPHO_02027"/>
<sequence length="211" mass="22728">METQYTTAERWMDGIVHVVGVSLALVAIVVLLSLVIPTGNSLLVVAASIYALGLMATFGFSAAYNISMSPRWKDLLRRFDHAAIYLMIAGTYTPLAMISVGGVVGYALLSVVWTIALIGLVLKLSWPDRFERLSLVLYLALGWLGLAAAGSIIAALPVAALVLLLIGGLMYTTGVIFHLWTRLSFHKAIWHGFVLTAAVCHYAAVLESILP</sequence>
<keyword evidence="8" id="KW-1185">Reference proteome</keyword>
<feature type="transmembrane region" description="Helical" evidence="6">
    <location>
        <begin position="162"/>
        <end position="181"/>
    </location>
</feature>
<reference evidence="7 8" key="1">
    <citation type="submission" date="2012-02" db="EMBL/GenBank/DDBJ databases">
        <title>Shotgun genome sequence of Phaeospirillum photometricum DSM 122.</title>
        <authorList>
            <person name="Duquesne K."/>
            <person name="Sturgis J."/>
        </authorList>
    </citation>
    <scope>NUCLEOTIDE SEQUENCE [LARGE SCALE GENOMIC DNA]</scope>
    <source>
        <strain evidence="8">DSM122</strain>
    </source>
</reference>
<evidence type="ECO:0000313" key="8">
    <source>
        <dbReference type="Proteomes" id="UP000033220"/>
    </source>
</evidence>
<dbReference type="HOGENOM" id="CLU_051078_1_2_5"/>
<gene>
    <name evidence="7" type="ORF">RSPPHO_02027</name>
</gene>
<organism evidence="7 8">
    <name type="scientific">Pararhodospirillum photometricum DSM 122</name>
    <dbReference type="NCBI Taxonomy" id="1150469"/>
    <lineage>
        <taxon>Bacteria</taxon>
        <taxon>Pseudomonadati</taxon>
        <taxon>Pseudomonadota</taxon>
        <taxon>Alphaproteobacteria</taxon>
        <taxon>Rhodospirillales</taxon>
        <taxon>Rhodospirillaceae</taxon>
        <taxon>Pararhodospirillum</taxon>
    </lineage>
</organism>
<proteinExistence type="predicted"/>
<keyword evidence="2 6" id="KW-0812">Transmembrane</keyword>
<feature type="transmembrane region" description="Helical" evidence="6">
    <location>
        <begin position="136"/>
        <end position="156"/>
    </location>
</feature>
<dbReference type="PANTHER" id="PTHR20855:SF3">
    <property type="entry name" value="LD03007P"/>
    <property type="match status" value="1"/>
</dbReference>
<feature type="transmembrane region" description="Helical" evidence="6">
    <location>
        <begin position="42"/>
        <end position="67"/>
    </location>
</feature>
<dbReference type="eggNOG" id="COG1272">
    <property type="taxonomic scope" value="Bacteria"/>
</dbReference>
<dbReference type="GO" id="GO:0016020">
    <property type="term" value="C:membrane"/>
    <property type="evidence" value="ECO:0007669"/>
    <property type="project" value="UniProtKB-SubCell"/>
</dbReference>
<evidence type="ECO:0000256" key="6">
    <source>
        <dbReference type="SAM" id="Phobius"/>
    </source>
</evidence>
<dbReference type="PATRIC" id="fig|1150469.3.peg.2279"/>
<keyword evidence="4 6" id="KW-0472">Membrane</keyword>
<keyword evidence="5" id="KW-0479">Metal-binding</keyword>